<proteinExistence type="predicted"/>
<gene>
    <name evidence="2" type="primary">LOC117647821</name>
</gene>
<evidence type="ECO:0000313" key="2">
    <source>
        <dbReference type="RefSeq" id="XP_034245681.1"/>
    </source>
</evidence>
<sequence length="116" mass="12916">MKEGKRANAAEINQDLIVPLVVYAVKTLLQDDGSRTFIDIFSIELVTIFNEIGRLEGYQEPRNRGKALKRKITKLAPSGLFYRALQANGIIDNWLEMAVDKGAQGRDDAPDARADP</sequence>
<dbReference type="KEGG" id="tpal:117647821"/>
<name>A0A6P8Z6R7_THRPL</name>
<dbReference type="AlphaFoldDB" id="A0A6P8Z6R7"/>
<dbReference type="InParanoid" id="A0A6P8Z6R7"/>
<accession>A0A6P8Z6R7</accession>
<dbReference type="RefSeq" id="XP_034245681.1">
    <property type="nucleotide sequence ID" value="XM_034389790.1"/>
</dbReference>
<organism evidence="2">
    <name type="scientific">Thrips palmi</name>
    <name type="common">Melon thrips</name>
    <dbReference type="NCBI Taxonomy" id="161013"/>
    <lineage>
        <taxon>Eukaryota</taxon>
        <taxon>Metazoa</taxon>
        <taxon>Ecdysozoa</taxon>
        <taxon>Arthropoda</taxon>
        <taxon>Hexapoda</taxon>
        <taxon>Insecta</taxon>
        <taxon>Pterygota</taxon>
        <taxon>Neoptera</taxon>
        <taxon>Paraneoptera</taxon>
        <taxon>Thysanoptera</taxon>
        <taxon>Terebrantia</taxon>
        <taxon>Thripoidea</taxon>
        <taxon>Thripidae</taxon>
        <taxon>Thrips</taxon>
    </lineage>
</organism>
<dbReference type="Proteomes" id="UP000515158">
    <property type="component" value="Unplaced"/>
</dbReference>
<evidence type="ECO:0000313" key="1">
    <source>
        <dbReference type="Proteomes" id="UP000515158"/>
    </source>
</evidence>
<dbReference type="GeneID" id="117647821"/>
<protein>
    <submittedName>
        <fullName evidence="2">Uncharacterized protein LOC117647821</fullName>
    </submittedName>
</protein>
<reference evidence="2" key="1">
    <citation type="submission" date="2025-08" db="UniProtKB">
        <authorList>
            <consortium name="RefSeq"/>
        </authorList>
    </citation>
    <scope>IDENTIFICATION</scope>
    <source>
        <tissue evidence="2">Total insect</tissue>
    </source>
</reference>
<keyword evidence="1" id="KW-1185">Reference proteome</keyword>